<dbReference type="WBParaSite" id="Hba_21248">
    <property type="protein sequence ID" value="Hba_21248"/>
    <property type="gene ID" value="Hba_21248"/>
</dbReference>
<protein>
    <submittedName>
        <fullName evidence="2">Uncharacterized protein</fullName>
    </submittedName>
</protein>
<dbReference type="AlphaFoldDB" id="A0A1I7XUT9"/>
<dbReference type="Proteomes" id="UP000095283">
    <property type="component" value="Unplaced"/>
</dbReference>
<accession>A0A1I7XUT9</accession>
<reference evidence="2" key="1">
    <citation type="submission" date="2016-11" db="UniProtKB">
        <authorList>
            <consortium name="WormBaseParasite"/>
        </authorList>
    </citation>
    <scope>IDENTIFICATION</scope>
</reference>
<evidence type="ECO:0000313" key="2">
    <source>
        <dbReference type="WBParaSite" id="Hba_21248"/>
    </source>
</evidence>
<keyword evidence="1" id="KW-1185">Reference proteome</keyword>
<sequence>MIEEHCADGRSWWAASEEWCRMGDDSAAARLRNRQRGHSPLSKQNLPDSIFANFTKESY</sequence>
<organism evidence="1 2">
    <name type="scientific">Heterorhabditis bacteriophora</name>
    <name type="common">Entomopathogenic nematode worm</name>
    <dbReference type="NCBI Taxonomy" id="37862"/>
    <lineage>
        <taxon>Eukaryota</taxon>
        <taxon>Metazoa</taxon>
        <taxon>Ecdysozoa</taxon>
        <taxon>Nematoda</taxon>
        <taxon>Chromadorea</taxon>
        <taxon>Rhabditida</taxon>
        <taxon>Rhabditina</taxon>
        <taxon>Rhabditomorpha</taxon>
        <taxon>Strongyloidea</taxon>
        <taxon>Heterorhabditidae</taxon>
        <taxon>Heterorhabditis</taxon>
    </lineage>
</organism>
<evidence type="ECO:0000313" key="1">
    <source>
        <dbReference type="Proteomes" id="UP000095283"/>
    </source>
</evidence>
<proteinExistence type="predicted"/>
<name>A0A1I7XUT9_HETBA</name>